<dbReference type="EMBL" id="BSXS01018380">
    <property type="protein sequence ID" value="GMF12582.1"/>
    <property type="molecule type" value="Genomic_DNA"/>
</dbReference>
<evidence type="ECO:0000313" key="1">
    <source>
        <dbReference type="EMBL" id="GMF12582.1"/>
    </source>
</evidence>
<reference evidence="1" key="1">
    <citation type="submission" date="2023-04" db="EMBL/GenBank/DDBJ databases">
        <title>Ambrosiozyma monospora NBRC 10751.</title>
        <authorList>
            <person name="Ichikawa N."/>
            <person name="Sato H."/>
            <person name="Tonouchi N."/>
        </authorList>
    </citation>
    <scope>NUCLEOTIDE SEQUENCE</scope>
    <source>
        <strain evidence="1">NBRC 10751</strain>
    </source>
</reference>
<dbReference type="Proteomes" id="UP001165064">
    <property type="component" value="Unassembled WGS sequence"/>
</dbReference>
<gene>
    <name evidence="1" type="ORF">Amon02_001339900</name>
</gene>
<name>A0ACB5UDY1_AMBMO</name>
<proteinExistence type="predicted"/>
<sequence length="229" mass="26239">MTNVGYAVATAQDGFSLAYGYSLKLGSLLNQVYGFIYQMKREEGVNLGGSNLLKYFFSNKTRDVVAQVKVFGYELSMQLKNLNLQYHRFEYADFRRNATLKNTELILKQTLELYINVFYIAGSPQKITEVKKQLYVSQIQDVLELFISTPYHSTAGAASHWCLYICAVISLLLNEMRLVNHFMECFQLINKNGISSVERSLQKLKYLKTILVTKNYEGIVDPSQDFAQI</sequence>
<accession>A0ACB5UDY1</accession>
<evidence type="ECO:0000313" key="2">
    <source>
        <dbReference type="Proteomes" id="UP001165064"/>
    </source>
</evidence>
<protein>
    <submittedName>
        <fullName evidence="1">Unnamed protein product</fullName>
    </submittedName>
</protein>
<comment type="caution">
    <text evidence="1">The sequence shown here is derived from an EMBL/GenBank/DDBJ whole genome shotgun (WGS) entry which is preliminary data.</text>
</comment>
<keyword evidence="2" id="KW-1185">Reference proteome</keyword>
<organism evidence="1 2">
    <name type="scientific">Ambrosiozyma monospora</name>
    <name type="common">Yeast</name>
    <name type="synonym">Endomycopsis monosporus</name>
    <dbReference type="NCBI Taxonomy" id="43982"/>
    <lineage>
        <taxon>Eukaryota</taxon>
        <taxon>Fungi</taxon>
        <taxon>Dikarya</taxon>
        <taxon>Ascomycota</taxon>
        <taxon>Saccharomycotina</taxon>
        <taxon>Pichiomycetes</taxon>
        <taxon>Pichiales</taxon>
        <taxon>Pichiaceae</taxon>
        <taxon>Ambrosiozyma</taxon>
    </lineage>
</organism>